<protein>
    <submittedName>
        <fullName evidence="1">Uncharacterized protein</fullName>
    </submittedName>
</protein>
<dbReference type="GeneID" id="83704407"/>
<evidence type="ECO:0000313" key="1">
    <source>
        <dbReference type="EMBL" id="VEF08005.1"/>
    </source>
</evidence>
<dbReference type="Proteomes" id="UP000269903">
    <property type="component" value="Chromosome"/>
</dbReference>
<dbReference type="RefSeq" id="WP_043029553.1">
    <property type="nucleotide sequence ID" value="NZ_CP065054.1"/>
</dbReference>
<evidence type="ECO:0000313" key="2">
    <source>
        <dbReference type="Proteomes" id="UP000269903"/>
    </source>
</evidence>
<gene>
    <name evidence="1" type="ORF">NCTC6180_01328</name>
</gene>
<reference evidence="1 2" key="1">
    <citation type="submission" date="2018-12" db="EMBL/GenBank/DDBJ databases">
        <authorList>
            <consortium name="Pathogen Informatics"/>
        </authorList>
    </citation>
    <scope>NUCLEOTIDE SEQUENCE [LARGE SCALE GENOMIC DNA]</scope>
    <source>
        <strain evidence="1 2">NCTC6180</strain>
    </source>
</reference>
<sequence>METKEIENLKQDLLQEIQEKGYLSLKYVLFNEQDRTPYAVHIFYRQNVFMVNSRDDRSYVNGKTFEFNNFQEAKDKFLSILDFIVREGKREVKKRGNYMYPSPLWDD</sequence>
<dbReference type="InterPro" id="IPR028954">
    <property type="entry name" value="Imm59"/>
</dbReference>
<accession>A0A7Z8ZWW4</accession>
<proteinExistence type="predicted"/>
<name>A0A7Z8ZWW4_STRSZ</name>
<dbReference type="AlphaFoldDB" id="A0A7Z8ZWW4"/>
<organism evidence="1 2">
    <name type="scientific">Streptococcus equi subsp. zooepidemicus</name>
    <dbReference type="NCBI Taxonomy" id="40041"/>
    <lineage>
        <taxon>Bacteria</taxon>
        <taxon>Bacillati</taxon>
        <taxon>Bacillota</taxon>
        <taxon>Bacilli</taxon>
        <taxon>Lactobacillales</taxon>
        <taxon>Streptococcaceae</taxon>
        <taxon>Streptococcus</taxon>
    </lineage>
</organism>
<dbReference type="Pfam" id="PF15597">
    <property type="entry name" value="Imm59"/>
    <property type="match status" value="1"/>
</dbReference>
<dbReference type="EMBL" id="LR134317">
    <property type="protein sequence ID" value="VEF08005.1"/>
    <property type="molecule type" value="Genomic_DNA"/>
</dbReference>